<name>A0AAU7W0H1_9MICO</name>
<evidence type="ECO:0000313" key="1">
    <source>
        <dbReference type="EMBL" id="XBX80033.1"/>
    </source>
</evidence>
<sequence>MLTAKTMHADVHATLHPMVAIQVRDVPGAIRDDLMRAARERGQSLQVFLREVLEVEARKSRNREFLRAMAPIPVSGEMSSDRIAELIREGRNGRDERIMDALGKPADS</sequence>
<protein>
    <recommendedName>
        <fullName evidence="2">Antitoxin</fullName>
    </recommendedName>
</protein>
<organism evidence="1">
    <name type="scientific">Microbacterium sp. A8/3-1</name>
    <dbReference type="NCBI Taxonomy" id="3160749"/>
    <lineage>
        <taxon>Bacteria</taxon>
        <taxon>Bacillati</taxon>
        <taxon>Actinomycetota</taxon>
        <taxon>Actinomycetes</taxon>
        <taxon>Micrococcales</taxon>
        <taxon>Microbacteriaceae</taxon>
        <taxon>Microbacterium</taxon>
    </lineage>
</organism>
<accession>A0AAU7W0H1</accession>
<reference evidence="1" key="1">
    <citation type="submission" date="2024-06" db="EMBL/GenBank/DDBJ databases">
        <title>Draft genome sequence of Microbacterium sp. strain A8/3-1, isolated from Oxytropis tragacanthoides Fisch. ex DC. Root nodules in the Altai region of Russia.</title>
        <authorList>
            <person name="Sazanova A."/>
            <person name="Guro P."/>
            <person name="Kuznetsova I."/>
            <person name="Belimov A."/>
            <person name="Safronova V."/>
        </authorList>
    </citation>
    <scope>NUCLEOTIDE SEQUENCE</scope>
    <source>
        <strain evidence="1">A8/3-1</strain>
    </source>
</reference>
<evidence type="ECO:0008006" key="2">
    <source>
        <dbReference type="Google" id="ProtNLM"/>
    </source>
</evidence>
<proteinExistence type="predicted"/>
<dbReference type="RefSeq" id="WP_350352925.1">
    <property type="nucleotide sequence ID" value="NZ_CP158357.1"/>
</dbReference>
<dbReference type="EMBL" id="CP158357">
    <property type="protein sequence ID" value="XBX80033.1"/>
    <property type="molecule type" value="Genomic_DNA"/>
</dbReference>
<dbReference type="AlphaFoldDB" id="A0AAU7W0H1"/>
<gene>
    <name evidence="1" type="ORF">ABS642_08085</name>
</gene>